<feature type="domain" description="HTH arsR-type" evidence="4">
    <location>
        <begin position="1"/>
        <end position="92"/>
    </location>
</feature>
<evidence type="ECO:0000313" key="5">
    <source>
        <dbReference type="EMBL" id="OIJ28478.1"/>
    </source>
</evidence>
<dbReference type="InterPro" id="IPR001845">
    <property type="entry name" value="HTH_ArsR_DNA-bd_dom"/>
</dbReference>
<keyword evidence="1" id="KW-0805">Transcription regulation</keyword>
<evidence type="ECO:0000313" key="6">
    <source>
        <dbReference type="Proteomes" id="UP000033772"/>
    </source>
</evidence>
<dbReference type="CDD" id="cd00090">
    <property type="entry name" value="HTH_ARSR"/>
    <property type="match status" value="1"/>
</dbReference>
<keyword evidence="6" id="KW-1185">Reference proteome</keyword>
<dbReference type="PANTHER" id="PTHR33154">
    <property type="entry name" value="TRANSCRIPTIONAL REGULATOR, ARSR FAMILY"/>
    <property type="match status" value="1"/>
</dbReference>
<accession>A0A1J4NAF5</accession>
<dbReference type="EMBL" id="JZDQ02000002">
    <property type="protein sequence ID" value="OIJ28478.1"/>
    <property type="molecule type" value="Genomic_DNA"/>
</dbReference>
<dbReference type="SMART" id="SM00418">
    <property type="entry name" value="HTH_ARSR"/>
    <property type="match status" value="1"/>
</dbReference>
<dbReference type="InterPro" id="IPR051081">
    <property type="entry name" value="HTH_MetalResp_TranReg"/>
</dbReference>
<evidence type="ECO:0000259" key="4">
    <source>
        <dbReference type="PROSITE" id="PS50987"/>
    </source>
</evidence>
<evidence type="ECO:0000256" key="2">
    <source>
        <dbReference type="ARBA" id="ARBA00023125"/>
    </source>
</evidence>
<dbReference type="GO" id="GO:0003677">
    <property type="term" value="F:DNA binding"/>
    <property type="evidence" value="ECO:0007669"/>
    <property type="project" value="UniProtKB-KW"/>
</dbReference>
<gene>
    <name evidence="5" type="ORF">UG56_001455</name>
</gene>
<protein>
    <submittedName>
        <fullName evidence="5">Transcriptional regulator</fullName>
    </submittedName>
</protein>
<dbReference type="Gene3D" id="1.10.10.10">
    <property type="entry name" value="Winged helix-like DNA-binding domain superfamily/Winged helix DNA-binding domain"/>
    <property type="match status" value="1"/>
</dbReference>
<dbReference type="NCBIfam" id="NF033788">
    <property type="entry name" value="HTH_metalloreg"/>
    <property type="match status" value="1"/>
</dbReference>
<dbReference type="GO" id="GO:0003700">
    <property type="term" value="F:DNA-binding transcription factor activity"/>
    <property type="evidence" value="ECO:0007669"/>
    <property type="project" value="InterPro"/>
</dbReference>
<reference evidence="5" key="1">
    <citation type="submission" date="2016-10" db="EMBL/GenBank/DDBJ databases">
        <title>Draft Genome Sequence of Nocardioides luteus Strain BAFB, an Alkane-Degrading Bacterium Isolated from JP-7 Polluted Soil.</title>
        <authorList>
            <person name="Brown L."/>
            <person name="Ruiz O.N."/>
            <person name="Gunasekera T."/>
        </authorList>
    </citation>
    <scope>NUCLEOTIDE SEQUENCE [LARGE SCALE GENOMIC DNA]</scope>
    <source>
        <strain evidence="5">BAFB</strain>
    </source>
</reference>
<dbReference type="Pfam" id="PF12840">
    <property type="entry name" value="HTH_20"/>
    <property type="match status" value="1"/>
</dbReference>
<dbReference type="InterPro" id="IPR011991">
    <property type="entry name" value="ArsR-like_HTH"/>
</dbReference>
<dbReference type="PANTHER" id="PTHR33154:SF33">
    <property type="entry name" value="TRANSCRIPTIONAL REPRESSOR SDPR"/>
    <property type="match status" value="1"/>
</dbReference>
<comment type="caution">
    <text evidence="5">The sequence shown here is derived from an EMBL/GenBank/DDBJ whole genome shotgun (WGS) entry which is preliminary data.</text>
</comment>
<dbReference type="STRING" id="1844.UG56_001455"/>
<dbReference type="AlphaFoldDB" id="A0A1J4NAF5"/>
<dbReference type="Proteomes" id="UP000033772">
    <property type="component" value="Unassembled WGS sequence"/>
</dbReference>
<dbReference type="InterPro" id="IPR036390">
    <property type="entry name" value="WH_DNA-bd_sf"/>
</dbReference>
<dbReference type="PRINTS" id="PR00778">
    <property type="entry name" value="HTHARSR"/>
</dbReference>
<evidence type="ECO:0000256" key="3">
    <source>
        <dbReference type="ARBA" id="ARBA00023163"/>
    </source>
</evidence>
<sequence>MTETDVFAALANPVRRRVLELLMESPRNAGALADQFDLSRPAVSEHLQVLRRAGLVREEVRGRERRYEIDAGPLTEVGAWLSPFETYWRERLSTLADILEEEPQS</sequence>
<dbReference type="RefSeq" id="WP_045547445.1">
    <property type="nucleotide sequence ID" value="NZ_JZDQ02000002.1"/>
</dbReference>
<evidence type="ECO:0000256" key="1">
    <source>
        <dbReference type="ARBA" id="ARBA00023015"/>
    </source>
</evidence>
<dbReference type="InterPro" id="IPR036388">
    <property type="entry name" value="WH-like_DNA-bd_sf"/>
</dbReference>
<organism evidence="5 6">
    <name type="scientific">Nocardioides luteus</name>
    <dbReference type="NCBI Taxonomy" id="1844"/>
    <lineage>
        <taxon>Bacteria</taxon>
        <taxon>Bacillati</taxon>
        <taxon>Actinomycetota</taxon>
        <taxon>Actinomycetes</taxon>
        <taxon>Propionibacteriales</taxon>
        <taxon>Nocardioidaceae</taxon>
        <taxon>Nocardioides</taxon>
    </lineage>
</organism>
<keyword evidence="3" id="KW-0804">Transcription</keyword>
<proteinExistence type="predicted"/>
<dbReference type="OrthoDB" id="9806976at2"/>
<dbReference type="SUPFAM" id="SSF46785">
    <property type="entry name" value="Winged helix' DNA-binding domain"/>
    <property type="match status" value="1"/>
</dbReference>
<keyword evidence="2" id="KW-0238">DNA-binding</keyword>
<dbReference type="PROSITE" id="PS50987">
    <property type="entry name" value="HTH_ARSR_2"/>
    <property type="match status" value="1"/>
</dbReference>
<name>A0A1J4NAF5_9ACTN</name>